<dbReference type="EMBL" id="CM034399">
    <property type="protein sequence ID" value="KAJ0176572.1"/>
    <property type="molecule type" value="Genomic_DNA"/>
</dbReference>
<gene>
    <name evidence="1" type="ORF">K1T71_007751</name>
</gene>
<dbReference type="Proteomes" id="UP000824533">
    <property type="component" value="Linkage Group LG13"/>
</dbReference>
<reference evidence="1 2" key="1">
    <citation type="journal article" date="2021" name="Front. Genet.">
        <title>Chromosome-Level Genome Assembly Reveals Significant Gene Expansion in the Toll and IMD Signaling Pathways of Dendrolimus kikuchii.</title>
        <authorList>
            <person name="Zhou J."/>
            <person name="Wu P."/>
            <person name="Xiong Z."/>
            <person name="Liu N."/>
            <person name="Zhao N."/>
            <person name="Ji M."/>
            <person name="Qiu Y."/>
            <person name="Yang B."/>
        </authorList>
    </citation>
    <scope>NUCLEOTIDE SEQUENCE [LARGE SCALE GENOMIC DNA]</scope>
    <source>
        <strain evidence="1">Ann1</strain>
    </source>
</reference>
<accession>A0ACC1CZL0</accession>
<keyword evidence="2" id="KW-1185">Reference proteome</keyword>
<evidence type="ECO:0000313" key="1">
    <source>
        <dbReference type="EMBL" id="KAJ0176572.1"/>
    </source>
</evidence>
<protein>
    <submittedName>
        <fullName evidence="1">Uncharacterized protein</fullName>
    </submittedName>
</protein>
<evidence type="ECO:0000313" key="2">
    <source>
        <dbReference type="Proteomes" id="UP000824533"/>
    </source>
</evidence>
<proteinExistence type="predicted"/>
<organism evidence="1 2">
    <name type="scientific">Dendrolimus kikuchii</name>
    <dbReference type="NCBI Taxonomy" id="765133"/>
    <lineage>
        <taxon>Eukaryota</taxon>
        <taxon>Metazoa</taxon>
        <taxon>Ecdysozoa</taxon>
        <taxon>Arthropoda</taxon>
        <taxon>Hexapoda</taxon>
        <taxon>Insecta</taxon>
        <taxon>Pterygota</taxon>
        <taxon>Neoptera</taxon>
        <taxon>Endopterygota</taxon>
        <taxon>Lepidoptera</taxon>
        <taxon>Glossata</taxon>
        <taxon>Ditrysia</taxon>
        <taxon>Bombycoidea</taxon>
        <taxon>Lasiocampidae</taxon>
        <taxon>Dendrolimus</taxon>
    </lineage>
</organism>
<comment type="caution">
    <text evidence="1">The sequence shown here is derived from an EMBL/GenBank/DDBJ whole genome shotgun (WGS) entry which is preliminary data.</text>
</comment>
<name>A0ACC1CZL0_9NEOP</name>
<sequence>MSMNKYMHPRNIYKIPPDFSKLVKLYNDFATVAKTGLSGKVSIDFKNPNSLRVLTKCLLKSDFNLDVIIPEDKLVPTLPLRLNYILWLEDLLAAMKLTIDIKGIDIGTGACAIYPLLAAKKNKWHILGTETDKDSIKIAQQNIDRNQLQDCVELSHNSTGNIIKQLFINGNDRKFHFSMCNPPFYSNLQELCESRSPARPPPKNGFTGSPQELITEGGELEFCRKIIKESRDHENNVIVYTTMVGHKYTLAELIQDLQADGIKYTHTEFCQGHVTRWGLAWTYQNYDIYKLVPPREKLRKTRTPIVYLLPELPNAVYTVEEAFKKLSYIFRELNIDYKVMEKRGHNISVDLIAKTNTWSNQRRKRRLQKRLQDEIKKIKTDDVCDQNMNAKSDPGAVLNLFPDSIVVNNSSHSDNNESNNKALKINGNEETTHNKEIQYTPVVHALLKLFKKDKDILLQMEFYEGIAGKQGLHQIVQYIKNNWK</sequence>